<evidence type="ECO:0000256" key="1">
    <source>
        <dbReference type="ARBA" id="ARBA00022475"/>
    </source>
</evidence>
<accession>A0A095TAF3</accession>
<keyword evidence="1 6" id="KW-1003">Cell membrane</keyword>
<organism evidence="7 8">
    <name type="scientific">Tatumella morbirosei</name>
    <dbReference type="NCBI Taxonomy" id="642227"/>
    <lineage>
        <taxon>Bacteria</taxon>
        <taxon>Pseudomonadati</taxon>
        <taxon>Pseudomonadota</taxon>
        <taxon>Gammaproteobacteria</taxon>
        <taxon>Enterobacterales</taxon>
        <taxon>Erwiniaceae</taxon>
        <taxon>Tatumella</taxon>
    </lineage>
</organism>
<evidence type="ECO:0000256" key="5">
    <source>
        <dbReference type="ARBA" id="ARBA00023136"/>
    </source>
</evidence>
<evidence type="ECO:0000256" key="3">
    <source>
        <dbReference type="ARBA" id="ARBA00022692"/>
    </source>
</evidence>
<comment type="subcellular location">
    <subcellularLocation>
        <location evidence="6">Cell membrane</location>
        <topology evidence="6">Single-pass membrane protein</topology>
    </subcellularLocation>
</comment>
<evidence type="ECO:0000256" key="2">
    <source>
        <dbReference type="ARBA" id="ARBA00022519"/>
    </source>
</evidence>
<keyword evidence="4 6" id="KW-1133">Transmembrane helix</keyword>
<evidence type="ECO:0000256" key="6">
    <source>
        <dbReference type="HAMAP-Rule" id="MF_01362"/>
    </source>
</evidence>
<keyword evidence="2" id="KW-0997">Cell inner membrane</keyword>
<keyword evidence="3 6" id="KW-0812">Transmembrane</keyword>
<gene>
    <name evidence="6" type="primary">yohO</name>
    <name evidence="7" type="ORF">HA49_09545</name>
</gene>
<dbReference type="InterPro" id="IPR020870">
    <property type="entry name" value="UPF0387_membrane"/>
</dbReference>
<reference evidence="7" key="1">
    <citation type="submission" date="2014-12" db="EMBL/GenBank/DDBJ databases">
        <title>The draft genome of the Tatumella morbirosei type strain, LMG23360T isolated from pineapple rot.</title>
        <authorList>
            <person name="Smits T.H."/>
            <person name="Palmer M."/>
            <person name="Venter S.N."/>
            <person name="Duffy B."/>
            <person name="Steenkamp E.T."/>
            <person name="Chan W.Y."/>
            <person name="Coutinho T.A."/>
            <person name="Coetzee M.P."/>
            <person name="De Maayer P."/>
        </authorList>
    </citation>
    <scope>NUCLEOTIDE SEQUENCE [LARGE SCALE GENOMIC DNA]</scope>
    <source>
        <strain evidence="7">LMG 23360</strain>
    </source>
</reference>
<dbReference type="Proteomes" id="UP000029577">
    <property type="component" value="Unassembled WGS sequence"/>
</dbReference>
<evidence type="ECO:0000313" key="7">
    <source>
        <dbReference type="EMBL" id="KGD73499.1"/>
    </source>
</evidence>
<protein>
    <recommendedName>
        <fullName evidence="6">UPF0387 membrane protein YohO</fullName>
    </recommendedName>
</protein>
<sequence length="34" mass="3615">MNLQKIGITFLFLLMALGGMGGLMLVGYSIIIGK</sequence>
<dbReference type="AlphaFoldDB" id="A0A095TAF3"/>
<comment type="caution">
    <text evidence="7">The sequence shown here is derived from an EMBL/GenBank/DDBJ whole genome shotgun (WGS) entry which is preliminary data.</text>
</comment>
<dbReference type="HAMAP" id="MF_01362">
    <property type="entry name" value="UPF0387"/>
    <property type="match status" value="1"/>
</dbReference>
<comment type="similarity">
    <text evidence="6">Belongs to the UPF0387 family.</text>
</comment>
<dbReference type="GO" id="GO:0005886">
    <property type="term" value="C:plasma membrane"/>
    <property type="evidence" value="ECO:0007669"/>
    <property type="project" value="UniProtKB-SubCell"/>
</dbReference>
<keyword evidence="8" id="KW-1185">Reference proteome</keyword>
<evidence type="ECO:0000313" key="8">
    <source>
        <dbReference type="Proteomes" id="UP000029577"/>
    </source>
</evidence>
<evidence type="ECO:0000256" key="4">
    <source>
        <dbReference type="ARBA" id="ARBA00022989"/>
    </source>
</evidence>
<feature type="transmembrane region" description="Helical" evidence="6">
    <location>
        <begin position="6"/>
        <end position="31"/>
    </location>
</feature>
<name>A0A095TAF3_9GAMM</name>
<keyword evidence="5 6" id="KW-0472">Membrane</keyword>
<proteinExistence type="inferred from homology"/>
<dbReference type="EMBL" id="JPKR02000002">
    <property type="protein sequence ID" value="KGD73499.1"/>
    <property type="molecule type" value="Genomic_DNA"/>
</dbReference>